<keyword evidence="5" id="KW-1185">Reference proteome</keyword>
<feature type="compositionally biased region" description="Polar residues" evidence="2">
    <location>
        <begin position="1"/>
        <end position="13"/>
    </location>
</feature>
<proteinExistence type="predicted"/>
<dbReference type="OrthoDB" id="3267568at2759"/>
<keyword evidence="1" id="KW-0862">Zinc</keyword>
<evidence type="ECO:0000313" key="4">
    <source>
        <dbReference type="EMBL" id="KIM27207.1"/>
    </source>
</evidence>
<organism evidence="4 5">
    <name type="scientific">Serendipita vermifera MAFF 305830</name>
    <dbReference type="NCBI Taxonomy" id="933852"/>
    <lineage>
        <taxon>Eukaryota</taxon>
        <taxon>Fungi</taxon>
        <taxon>Dikarya</taxon>
        <taxon>Basidiomycota</taxon>
        <taxon>Agaricomycotina</taxon>
        <taxon>Agaricomycetes</taxon>
        <taxon>Sebacinales</taxon>
        <taxon>Serendipitaceae</taxon>
        <taxon>Serendipita</taxon>
    </lineage>
</organism>
<dbReference type="InterPro" id="IPR013087">
    <property type="entry name" value="Znf_C2H2_type"/>
</dbReference>
<protein>
    <recommendedName>
        <fullName evidence="3">C2H2-type domain-containing protein</fullName>
    </recommendedName>
</protein>
<dbReference type="Gene3D" id="3.30.160.60">
    <property type="entry name" value="Classic Zinc Finger"/>
    <property type="match status" value="1"/>
</dbReference>
<dbReference type="PROSITE" id="PS50157">
    <property type="entry name" value="ZINC_FINGER_C2H2_2"/>
    <property type="match status" value="1"/>
</dbReference>
<feature type="domain" description="C2H2-type" evidence="3">
    <location>
        <begin position="256"/>
        <end position="285"/>
    </location>
</feature>
<feature type="compositionally biased region" description="Low complexity" evidence="2">
    <location>
        <begin position="85"/>
        <end position="107"/>
    </location>
</feature>
<evidence type="ECO:0000256" key="1">
    <source>
        <dbReference type="PROSITE-ProRule" id="PRU00042"/>
    </source>
</evidence>
<accession>A0A0C2XDQ6</accession>
<sequence length="361" mass="40213">MFTGQSVQNTSQSTDRKACTTLSTESRITGEPALNYSWGHYTMQPLHQDQSTFTAGYQIAIAPQPNIYSPTPQHAPGTYDQIYMSSGSESPLSPVGSLSPTSSDSSFDQSYISDTAVSLSPTTSEYCLNQAYLPDIATSFLYPFDGVSAFAEPLASCVPHHNPSDAIPPTTNNTVILTNCEFDYLTDLLDQIQTTQDINHPVLATAFTGPEESHLRSLLHEIVKSDWFRSNKFEPKTEKGRSVFLSFLASDAAGAYRCLFKECNKNLDRQDRALGHIRMHLGHRPHACGGKCGVMGCQERFYCASYLRSHTKRQKEPCEICQESFFRQHLRKHRLVCQGAQQKLAMQVANEEFLAYMTSTS</sequence>
<dbReference type="Proteomes" id="UP000054097">
    <property type="component" value="Unassembled WGS sequence"/>
</dbReference>
<reference evidence="4 5" key="1">
    <citation type="submission" date="2014-04" db="EMBL/GenBank/DDBJ databases">
        <authorList>
            <consortium name="DOE Joint Genome Institute"/>
            <person name="Kuo A."/>
            <person name="Zuccaro A."/>
            <person name="Kohler A."/>
            <person name="Nagy L.G."/>
            <person name="Floudas D."/>
            <person name="Copeland A."/>
            <person name="Barry K.W."/>
            <person name="Cichocki N."/>
            <person name="Veneault-Fourrey C."/>
            <person name="LaButti K."/>
            <person name="Lindquist E.A."/>
            <person name="Lipzen A."/>
            <person name="Lundell T."/>
            <person name="Morin E."/>
            <person name="Murat C."/>
            <person name="Sun H."/>
            <person name="Tunlid A."/>
            <person name="Henrissat B."/>
            <person name="Grigoriev I.V."/>
            <person name="Hibbett D.S."/>
            <person name="Martin F."/>
            <person name="Nordberg H.P."/>
            <person name="Cantor M.N."/>
            <person name="Hua S.X."/>
        </authorList>
    </citation>
    <scope>NUCLEOTIDE SEQUENCE [LARGE SCALE GENOMIC DNA]</scope>
    <source>
        <strain evidence="4 5">MAFF 305830</strain>
    </source>
</reference>
<dbReference type="PROSITE" id="PS00028">
    <property type="entry name" value="ZINC_FINGER_C2H2_1"/>
    <property type="match status" value="1"/>
</dbReference>
<feature type="region of interest" description="Disordered" evidence="2">
    <location>
        <begin position="1"/>
        <end position="26"/>
    </location>
</feature>
<evidence type="ECO:0000256" key="2">
    <source>
        <dbReference type="SAM" id="MobiDB-lite"/>
    </source>
</evidence>
<reference evidence="5" key="2">
    <citation type="submission" date="2015-01" db="EMBL/GenBank/DDBJ databases">
        <title>Evolutionary Origins and Diversification of the Mycorrhizal Mutualists.</title>
        <authorList>
            <consortium name="DOE Joint Genome Institute"/>
            <consortium name="Mycorrhizal Genomics Consortium"/>
            <person name="Kohler A."/>
            <person name="Kuo A."/>
            <person name="Nagy L.G."/>
            <person name="Floudas D."/>
            <person name="Copeland A."/>
            <person name="Barry K.W."/>
            <person name="Cichocki N."/>
            <person name="Veneault-Fourrey C."/>
            <person name="LaButti K."/>
            <person name="Lindquist E.A."/>
            <person name="Lipzen A."/>
            <person name="Lundell T."/>
            <person name="Morin E."/>
            <person name="Murat C."/>
            <person name="Riley R."/>
            <person name="Ohm R."/>
            <person name="Sun H."/>
            <person name="Tunlid A."/>
            <person name="Henrissat B."/>
            <person name="Grigoriev I.V."/>
            <person name="Hibbett D.S."/>
            <person name="Martin F."/>
        </authorList>
    </citation>
    <scope>NUCLEOTIDE SEQUENCE [LARGE SCALE GENOMIC DNA]</scope>
    <source>
        <strain evidence="5">MAFF 305830</strain>
    </source>
</reference>
<name>A0A0C2XDQ6_SERVB</name>
<dbReference type="AlphaFoldDB" id="A0A0C2XDQ6"/>
<gene>
    <name evidence="4" type="ORF">M408DRAFT_170852</name>
</gene>
<keyword evidence="1" id="KW-0479">Metal-binding</keyword>
<dbReference type="EMBL" id="KN824300">
    <property type="protein sequence ID" value="KIM27207.1"/>
    <property type="molecule type" value="Genomic_DNA"/>
</dbReference>
<dbReference type="STRING" id="933852.A0A0C2XDQ6"/>
<dbReference type="GO" id="GO:0008270">
    <property type="term" value="F:zinc ion binding"/>
    <property type="evidence" value="ECO:0007669"/>
    <property type="project" value="UniProtKB-KW"/>
</dbReference>
<feature type="region of interest" description="Disordered" evidence="2">
    <location>
        <begin position="70"/>
        <end position="107"/>
    </location>
</feature>
<keyword evidence="1" id="KW-0863">Zinc-finger</keyword>
<evidence type="ECO:0000313" key="5">
    <source>
        <dbReference type="Proteomes" id="UP000054097"/>
    </source>
</evidence>
<evidence type="ECO:0000259" key="3">
    <source>
        <dbReference type="PROSITE" id="PS50157"/>
    </source>
</evidence>
<dbReference type="HOGENOM" id="CLU_767609_0_0_1"/>